<reference evidence="2" key="1">
    <citation type="submission" date="2013-07" db="EMBL/GenBank/DDBJ databases">
        <title>The genome of an arbuscular mycorrhizal fungus provides insights into the evolution of the oldest plant symbiosis.</title>
        <authorList>
            <consortium name="DOE Joint Genome Institute"/>
            <person name="Tisserant E."/>
            <person name="Malbreil M."/>
            <person name="Kuo A."/>
            <person name="Kohler A."/>
            <person name="Symeonidi A."/>
            <person name="Balestrini R."/>
            <person name="Charron P."/>
            <person name="Duensing N."/>
            <person name="Frei-dit-Frey N."/>
            <person name="Gianinazzi-Pearson V."/>
            <person name="Gilbert B."/>
            <person name="Handa Y."/>
            <person name="Hijri M."/>
            <person name="Kaul R."/>
            <person name="Kawaguchi M."/>
            <person name="Krajinski F."/>
            <person name="Lammers P."/>
            <person name="Lapierre D."/>
            <person name="Masclaux F.G."/>
            <person name="Murat C."/>
            <person name="Morin E."/>
            <person name="Ndikumana S."/>
            <person name="Pagni M."/>
            <person name="Petitpierre D."/>
            <person name="Requena N."/>
            <person name="Rosikiewicz P."/>
            <person name="Riley R."/>
            <person name="Saito K."/>
            <person name="San Clemente H."/>
            <person name="Shapiro H."/>
            <person name="van Tuinen D."/>
            <person name="Becard G."/>
            <person name="Bonfante P."/>
            <person name="Paszkowski U."/>
            <person name="Shachar-Hill Y."/>
            <person name="Young J.P."/>
            <person name="Sanders I.R."/>
            <person name="Henrissat B."/>
            <person name="Rensing S.A."/>
            <person name="Grigoriev I.V."/>
            <person name="Corradi N."/>
            <person name="Roux C."/>
            <person name="Martin F."/>
        </authorList>
    </citation>
    <scope>NUCLEOTIDE SEQUENCE</scope>
    <source>
        <strain evidence="2">DAOM 197198</strain>
    </source>
</reference>
<dbReference type="VEuPathDB" id="FungiDB:RhiirFUN_001851"/>
<dbReference type="AlphaFoldDB" id="U9TXK3"/>
<name>U9TXK3_RHIID</name>
<dbReference type="HOGENOM" id="CLU_1098983_0_0_1"/>
<protein>
    <submittedName>
        <fullName evidence="2">Uncharacterized protein</fullName>
    </submittedName>
</protein>
<evidence type="ECO:0000256" key="1">
    <source>
        <dbReference type="SAM" id="Coils"/>
    </source>
</evidence>
<feature type="coiled-coil region" evidence="1">
    <location>
        <begin position="139"/>
        <end position="169"/>
    </location>
</feature>
<evidence type="ECO:0000313" key="2">
    <source>
        <dbReference type="EMBL" id="ESA08101.1"/>
    </source>
</evidence>
<sequence length="253" mass="29323">MISERYLIIQPIQPVIILSFTVVGEVENGNNPQANGGAGDSKKTKELQDVYNDLSPETRTYSSVTDYLLTRMLELSLLIETELLKVRKNESEVYMNDKVCDQKTDLLISNIGCLSDTLKSAFELVDKQAEITIEILDHMKRQEARLSELESQKVRMDRIEARLYQLECKMNKVDFLSDSRDWVGMFMTNLAGKYQIITRIERQSNELFHNNGQTLTEALKRLNDLLPNDVDKYKTPLQRTLKKIDTWHGTWRK</sequence>
<proteinExistence type="predicted"/>
<accession>U9TXK3</accession>
<keyword evidence="1" id="KW-0175">Coiled coil</keyword>
<dbReference type="EMBL" id="KI289574">
    <property type="protein sequence ID" value="ESA08101.1"/>
    <property type="molecule type" value="Genomic_DNA"/>
</dbReference>
<organism evidence="2">
    <name type="scientific">Rhizophagus irregularis (strain DAOM 181602 / DAOM 197198 / MUCL 43194)</name>
    <name type="common">Arbuscular mycorrhizal fungus</name>
    <name type="synonym">Glomus intraradices</name>
    <dbReference type="NCBI Taxonomy" id="747089"/>
    <lineage>
        <taxon>Eukaryota</taxon>
        <taxon>Fungi</taxon>
        <taxon>Fungi incertae sedis</taxon>
        <taxon>Mucoromycota</taxon>
        <taxon>Glomeromycotina</taxon>
        <taxon>Glomeromycetes</taxon>
        <taxon>Glomerales</taxon>
        <taxon>Glomeraceae</taxon>
        <taxon>Rhizophagus</taxon>
    </lineage>
</organism>
<gene>
    <name evidence="2" type="ORF">GLOINDRAFT_98469</name>
</gene>